<name>A0ABZ2M5H0_9BACT</name>
<feature type="transmembrane region" description="Helical" evidence="2">
    <location>
        <begin position="128"/>
        <end position="148"/>
    </location>
</feature>
<keyword evidence="2" id="KW-1133">Transmembrane helix</keyword>
<evidence type="ECO:0000256" key="2">
    <source>
        <dbReference type="SAM" id="Phobius"/>
    </source>
</evidence>
<keyword evidence="4" id="KW-1185">Reference proteome</keyword>
<keyword evidence="2" id="KW-0472">Membrane</keyword>
<organism evidence="3 4">
    <name type="scientific">Pendulispora albinea</name>
    <dbReference type="NCBI Taxonomy" id="2741071"/>
    <lineage>
        <taxon>Bacteria</taxon>
        <taxon>Pseudomonadati</taxon>
        <taxon>Myxococcota</taxon>
        <taxon>Myxococcia</taxon>
        <taxon>Myxococcales</taxon>
        <taxon>Sorangiineae</taxon>
        <taxon>Pendulisporaceae</taxon>
        <taxon>Pendulispora</taxon>
    </lineage>
</organism>
<evidence type="ECO:0000256" key="1">
    <source>
        <dbReference type="SAM" id="MobiDB-lite"/>
    </source>
</evidence>
<dbReference type="Proteomes" id="UP001370348">
    <property type="component" value="Chromosome"/>
</dbReference>
<evidence type="ECO:0000313" key="4">
    <source>
        <dbReference type="Proteomes" id="UP001370348"/>
    </source>
</evidence>
<feature type="region of interest" description="Disordered" evidence="1">
    <location>
        <begin position="39"/>
        <end position="60"/>
    </location>
</feature>
<feature type="region of interest" description="Disordered" evidence="1">
    <location>
        <begin position="1"/>
        <end position="21"/>
    </location>
</feature>
<keyword evidence="2" id="KW-0812">Transmembrane</keyword>
<proteinExistence type="predicted"/>
<gene>
    <name evidence="3" type="ORF">LZC94_09360</name>
</gene>
<accession>A0ABZ2M5H0</accession>
<dbReference type="EMBL" id="CP089984">
    <property type="protein sequence ID" value="WXB17473.1"/>
    <property type="molecule type" value="Genomic_DNA"/>
</dbReference>
<reference evidence="3 4" key="1">
    <citation type="submission" date="2021-12" db="EMBL/GenBank/DDBJ databases">
        <title>Discovery of the Pendulisporaceae a myxobacterial family with distinct sporulation behavior and unique specialized metabolism.</title>
        <authorList>
            <person name="Garcia R."/>
            <person name="Popoff A."/>
            <person name="Bader C.D."/>
            <person name="Loehr J."/>
            <person name="Walesch S."/>
            <person name="Walt C."/>
            <person name="Boldt J."/>
            <person name="Bunk B."/>
            <person name="Haeckl F.J.F.P.J."/>
            <person name="Gunesch A.P."/>
            <person name="Birkelbach J."/>
            <person name="Nuebel U."/>
            <person name="Pietschmann T."/>
            <person name="Bach T."/>
            <person name="Mueller R."/>
        </authorList>
    </citation>
    <scope>NUCLEOTIDE SEQUENCE [LARGE SCALE GENOMIC DNA]</scope>
    <source>
        <strain evidence="3 4">MSr11954</strain>
    </source>
</reference>
<sequence>MASKKRDLETVPPSPGRHLESYTSIRAAAPVPRAAVRGARSWGHAPETDVDENDTNDGDRVTPIFSDSITPVFSEAEVRELLARADAMERAAPLAVLAPHRALARPANTTDADASEVLQKLAGRGRHVSLAIVVAVVLTLLLLAATFFKAAAMIT</sequence>
<evidence type="ECO:0000313" key="3">
    <source>
        <dbReference type="EMBL" id="WXB17473.1"/>
    </source>
</evidence>
<dbReference type="RefSeq" id="WP_394827106.1">
    <property type="nucleotide sequence ID" value="NZ_CP089984.1"/>
</dbReference>
<protein>
    <submittedName>
        <fullName evidence="3">Uncharacterized protein</fullName>
    </submittedName>
</protein>